<gene>
    <name evidence="1" type="ORF">FALBO_4425</name>
</gene>
<name>A0A8H4LJM8_9HYPO</name>
<dbReference type="Proteomes" id="UP000554235">
    <property type="component" value="Unassembled WGS sequence"/>
</dbReference>
<sequence length="188" mass="19764">MFASGRSLCRAILHGSVRWSPECPVSPPAARALLCTKGAKDAPKVFLNPVPPLSVILVPSWHSPAGILLCRSDPVTTLLSGAAAAAAALPAQAVWPSSAVYCLLLYGFGLPIRRGPLGYAAAQGHQPGMHNGWRPPADDWPIFEPEAEAQQSAAAGFALLWSSKPIQACWPEEFSTSPTPAAYNGRAT</sequence>
<keyword evidence="2" id="KW-1185">Reference proteome</keyword>
<reference evidence="1 2" key="1">
    <citation type="submission" date="2020-01" db="EMBL/GenBank/DDBJ databases">
        <title>Identification and distribution of gene clusters putatively required for synthesis of sphingolipid metabolism inhibitors in phylogenetically diverse species of the filamentous fungus Fusarium.</title>
        <authorList>
            <person name="Kim H.-S."/>
            <person name="Busman M."/>
            <person name="Brown D.W."/>
            <person name="Divon H."/>
            <person name="Uhlig S."/>
            <person name="Proctor R.H."/>
        </authorList>
    </citation>
    <scope>NUCLEOTIDE SEQUENCE [LARGE SCALE GENOMIC DNA]</scope>
    <source>
        <strain evidence="1 2">NRRL 20459</strain>
    </source>
</reference>
<organism evidence="1 2">
    <name type="scientific">Fusarium albosuccineum</name>
    <dbReference type="NCBI Taxonomy" id="1237068"/>
    <lineage>
        <taxon>Eukaryota</taxon>
        <taxon>Fungi</taxon>
        <taxon>Dikarya</taxon>
        <taxon>Ascomycota</taxon>
        <taxon>Pezizomycotina</taxon>
        <taxon>Sordariomycetes</taxon>
        <taxon>Hypocreomycetidae</taxon>
        <taxon>Hypocreales</taxon>
        <taxon>Nectriaceae</taxon>
        <taxon>Fusarium</taxon>
        <taxon>Fusarium decemcellulare species complex</taxon>
    </lineage>
</organism>
<dbReference type="AlphaFoldDB" id="A0A8H4LJM8"/>
<comment type="caution">
    <text evidence="1">The sequence shown here is derived from an EMBL/GenBank/DDBJ whole genome shotgun (WGS) entry which is preliminary data.</text>
</comment>
<evidence type="ECO:0000313" key="1">
    <source>
        <dbReference type="EMBL" id="KAF4468684.1"/>
    </source>
</evidence>
<accession>A0A8H4LJM8</accession>
<evidence type="ECO:0000313" key="2">
    <source>
        <dbReference type="Proteomes" id="UP000554235"/>
    </source>
</evidence>
<proteinExistence type="predicted"/>
<dbReference type="EMBL" id="JAADYS010000579">
    <property type="protein sequence ID" value="KAF4468684.1"/>
    <property type="molecule type" value="Genomic_DNA"/>
</dbReference>
<protein>
    <submittedName>
        <fullName evidence="1">Uncharacterized protein</fullName>
    </submittedName>
</protein>